<protein>
    <submittedName>
        <fullName evidence="2">Uncharacterized protein</fullName>
    </submittedName>
</protein>
<keyword evidence="3" id="KW-1185">Reference proteome</keyword>
<gene>
    <name evidence="2" type="ORF">DEO72_LG10g2537</name>
</gene>
<evidence type="ECO:0000313" key="2">
    <source>
        <dbReference type="EMBL" id="QCE11304.1"/>
    </source>
</evidence>
<accession>A0A4D6NF04</accession>
<dbReference type="Proteomes" id="UP000501690">
    <property type="component" value="Linkage Group LG10"/>
</dbReference>
<proteinExistence type="predicted"/>
<sequence>MNFIYMAEHHTSSEDEAPTKRSTRGGTRFRRAKCEKYQSLRHLLIMSLKLIGK</sequence>
<reference evidence="2 3" key="1">
    <citation type="submission" date="2019-04" db="EMBL/GenBank/DDBJ databases">
        <title>An improved genome assembly and genetic linkage map for asparagus bean, Vigna unguiculata ssp. sesquipedialis.</title>
        <authorList>
            <person name="Xia Q."/>
            <person name="Zhang R."/>
            <person name="Dong Y."/>
        </authorList>
    </citation>
    <scope>NUCLEOTIDE SEQUENCE [LARGE SCALE GENOMIC DNA]</scope>
    <source>
        <tissue evidence="2">Leaf</tissue>
    </source>
</reference>
<dbReference type="EMBL" id="CP039354">
    <property type="protein sequence ID" value="QCE11304.1"/>
    <property type="molecule type" value="Genomic_DNA"/>
</dbReference>
<feature type="region of interest" description="Disordered" evidence="1">
    <location>
        <begin position="1"/>
        <end position="27"/>
    </location>
</feature>
<evidence type="ECO:0000256" key="1">
    <source>
        <dbReference type="SAM" id="MobiDB-lite"/>
    </source>
</evidence>
<organism evidence="2 3">
    <name type="scientific">Vigna unguiculata</name>
    <name type="common">Cowpea</name>
    <dbReference type="NCBI Taxonomy" id="3917"/>
    <lineage>
        <taxon>Eukaryota</taxon>
        <taxon>Viridiplantae</taxon>
        <taxon>Streptophyta</taxon>
        <taxon>Embryophyta</taxon>
        <taxon>Tracheophyta</taxon>
        <taxon>Spermatophyta</taxon>
        <taxon>Magnoliopsida</taxon>
        <taxon>eudicotyledons</taxon>
        <taxon>Gunneridae</taxon>
        <taxon>Pentapetalae</taxon>
        <taxon>rosids</taxon>
        <taxon>fabids</taxon>
        <taxon>Fabales</taxon>
        <taxon>Fabaceae</taxon>
        <taxon>Papilionoideae</taxon>
        <taxon>50 kb inversion clade</taxon>
        <taxon>NPAAA clade</taxon>
        <taxon>indigoferoid/millettioid clade</taxon>
        <taxon>Phaseoleae</taxon>
        <taxon>Vigna</taxon>
    </lineage>
</organism>
<evidence type="ECO:0000313" key="3">
    <source>
        <dbReference type="Proteomes" id="UP000501690"/>
    </source>
</evidence>
<name>A0A4D6NF04_VIGUN</name>
<dbReference type="AlphaFoldDB" id="A0A4D6NF04"/>
<feature type="compositionally biased region" description="Basic and acidic residues" evidence="1">
    <location>
        <begin position="7"/>
        <end position="19"/>
    </location>
</feature>